<dbReference type="AlphaFoldDB" id="A0AAD5VIW0"/>
<reference evidence="1" key="1">
    <citation type="submission" date="2022-07" db="EMBL/GenBank/DDBJ databases">
        <title>Genome Sequence of Leucocoprinus birnbaumii.</title>
        <authorList>
            <person name="Buettner E."/>
        </authorList>
    </citation>
    <scope>NUCLEOTIDE SEQUENCE</scope>
    <source>
        <strain evidence="1">VT141</strain>
    </source>
</reference>
<keyword evidence="2" id="KW-1185">Reference proteome</keyword>
<accession>A0AAD5VIW0</accession>
<protein>
    <submittedName>
        <fullName evidence="1">Uncharacterized protein</fullName>
    </submittedName>
</protein>
<evidence type="ECO:0000313" key="1">
    <source>
        <dbReference type="EMBL" id="KAJ3551275.1"/>
    </source>
</evidence>
<evidence type="ECO:0000313" key="2">
    <source>
        <dbReference type="Proteomes" id="UP001213000"/>
    </source>
</evidence>
<name>A0AAD5VIW0_9AGAR</name>
<dbReference type="Proteomes" id="UP001213000">
    <property type="component" value="Unassembled WGS sequence"/>
</dbReference>
<organism evidence="1 2">
    <name type="scientific">Leucocoprinus birnbaumii</name>
    <dbReference type="NCBI Taxonomy" id="56174"/>
    <lineage>
        <taxon>Eukaryota</taxon>
        <taxon>Fungi</taxon>
        <taxon>Dikarya</taxon>
        <taxon>Basidiomycota</taxon>
        <taxon>Agaricomycotina</taxon>
        <taxon>Agaricomycetes</taxon>
        <taxon>Agaricomycetidae</taxon>
        <taxon>Agaricales</taxon>
        <taxon>Agaricineae</taxon>
        <taxon>Agaricaceae</taxon>
        <taxon>Leucocoprinus</taxon>
    </lineage>
</organism>
<sequence length="362" mass="41059">MADLPVVSHPVARVLRNAVQCLSSVCPLCWIHDFTRETHHISACPRNQVHQYATEQDEDYQEFASVMSGHETHACPTCAIPWDFTFHTAAGTITTFHYWRSGSGEPCQWAGSLIPLMYIVYRDLRLLSLLEHWDLDFDFSEPEDITLAEYAEWLHCSLGRDQIPPILLVLVTLIKDRGPPPGTVISRYIPEPQMPTSSFNASSPFDNPPPTLVNLKNRRAFEKLGQITITTAPDYTSSSQLSLQSTVGENTETIEPDDILFVVGPDTERGCEPYHAQTYWKVIVKGIYRGISKRWRSDVFIHCHYFYGKNDFGPVRLPNQEQRTALLDHLGDMELVKSDISGIIPIDTIEGERRNAIVTQLF</sequence>
<dbReference type="EMBL" id="JANIEX010002234">
    <property type="protein sequence ID" value="KAJ3551275.1"/>
    <property type="molecule type" value="Genomic_DNA"/>
</dbReference>
<comment type="caution">
    <text evidence="1">The sequence shown here is derived from an EMBL/GenBank/DDBJ whole genome shotgun (WGS) entry which is preliminary data.</text>
</comment>
<gene>
    <name evidence="1" type="ORF">NP233_g13111</name>
</gene>
<proteinExistence type="predicted"/>